<evidence type="ECO:0000313" key="2">
    <source>
        <dbReference type="Proteomes" id="UP000645828"/>
    </source>
</evidence>
<evidence type="ECO:0000313" key="1">
    <source>
        <dbReference type="EMBL" id="CAD7673898.1"/>
    </source>
</evidence>
<sequence>MLCPSRVSYGSASRRPALGFRLTEKLLSGTLEQREKRAWQSPNWLLELDVTYITCHLPLAKSGRMAKPNMIRKRNSYSPLSRRRRASGVLPRSQCGRSQEKTLVIARQHAVKVGEHQDCSLETRCPEMGAKGRASAGTGRGPGCRYLFVSHCTKVVVGAAGETAWGAGGAERVETLGLNPVFGSLQILL</sequence>
<organism evidence="1 2">
    <name type="scientific">Nyctereutes procyonoides</name>
    <name type="common">Raccoon dog</name>
    <name type="synonym">Canis procyonoides</name>
    <dbReference type="NCBI Taxonomy" id="34880"/>
    <lineage>
        <taxon>Eukaryota</taxon>
        <taxon>Metazoa</taxon>
        <taxon>Chordata</taxon>
        <taxon>Craniata</taxon>
        <taxon>Vertebrata</taxon>
        <taxon>Euteleostomi</taxon>
        <taxon>Mammalia</taxon>
        <taxon>Eutheria</taxon>
        <taxon>Laurasiatheria</taxon>
        <taxon>Carnivora</taxon>
        <taxon>Caniformia</taxon>
        <taxon>Canidae</taxon>
        <taxon>Nyctereutes</taxon>
    </lineage>
</organism>
<dbReference type="EMBL" id="CAJHUB010000672">
    <property type="protein sequence ID" value="CAD7673898.1"/>
    <property type="molecule type" value="Genomic_DNA"/>
</dbReference>
<name>A0A811YAC8_NYCPR</name>
<comment type="caution">
    <text evidence="1">The sequence shown here is derived from an EMBL/GenBank/DDBJ whole genome shotgun (WGS) entry which is preliminary data.</text>
</comment>
<keyword evidence="2" id="KW-1185">Reference proteome</keyword>
<reference evidence="1" key="1">
    <citation type="submission" date="2020-12" db="EMBL/GenBank/DDBJ databases">
        <authorList>
            <consortium name="Molecular Ecology Group"/>
        </authorList>
    </citation>
    <scope>NUCLEOTIDE SEQUENCE</scope>
    <source>
        <strain evidence="1">TBG_1078</strain>
    </source>
</reference>
<protein>
    <submittedName>
        <fullName evidence="1">(raccoon dog) hypothetical protein</fullName>
    </submittedName>
</protein>
<accession>A0A811YAC8</accession>
<gene>
    <name evidence="1" type="ORF">NYPRO_LOCUS6693</name>
</gene>
<dbReference type="Proteomes" id="UP000645828">
    <property type="component" value="Unassembled WGS sequence"/>
</dbReference>
<dbReference type="AlphaFoldDB" id="A0A811YAC8"/>
<proteinExistence type="predicted"/>